<feature type="region of interest" description="Disordered" evidence="1">
    <location>
        <begin position="108"/>
        <end position="130"/>
    </location>
</feature>
<feature type="region of interest" description="Disordered" evidence="1">
    <location>
        <begin position="313"/>
        <end position="368"/>
    </location>
</feature>
<evidence type="ECO:0000256" key="1">
    <source>
        <dbReference type="SAM" id="MobiDB-lite"/>
    </source>
</evidence>
<feature type="compositionally biased region" description="Polar residues" evidence="1">
    <location>
        <begin position="108"/>
        <end position="117"/>
    </location>
</feature>
<comment type="caution">
    <text evidence="2">The sequence shown here is derived from an EMBL/GenBank/DDBJ whole genome shotgun (WGS) entry which is preliminary data.</text>
</comment>
<feature type="compositionally biased region" description="Polar residues" evidence="1">
    <location>
        <begin position="313"/>
        <end position="332"/>
    </location>
</feature>
<gene>
    <name evidence="2" type="ORF">PXEA_LOCUS2837</name>
</gene>
<accession>A0A3S4ZX87</accession>
<keyword evidence="3" id="KW-1185">Reference proteome</keyword>
<dbReference type="Proteomes" id="UP000784294">
    <property type="component" value="Unassembled WGS sequence"/>
</dbReference>
<dbReference type="AlphaFoldDB" id="A0A3S4ZX87"/>
<evidence type="ECO:0000313" key="2">
    <source>
        <dbReference type="EMBL" id="VEL09397.1"/>
    </source>
</evidence>
<name>A0A3S4ZX87_9PLAT</name>
<feature type="region of interest" description="Disordered" evidence="1">
    <location>
        <begin position="25"/>
        <end position="50"/>
    </location>
</feature>
<reference evidence="2" key="1">
    <citation type="submission" date="2018-11" db="EMBL/GenBank/DDBJ databases">
        <authorList>
            <consortium name="Pathogen Informatics"/>
        </authorList>
    </citation>
    <scope>NUCLEOTIDE SEQUENCE</scope>
</reference>
<dbReference type="EMBL" id="CAAALY010006234">
    <property type="protein sequence ID" value="VEL09397.1"/>
    <property type="molecule type" value="Genomic_DNA"/>
</dbReference>
<proteinExistence type="predicted"/>
<dbReference type="OrthoDB" id="6263911at2759"/>
<evidence type="ECO:0000313" key="3">
    <source>
        <dbReference type="Proteomes" id="UP000784294"/>
    </source>
</evidence>
<protein>
    <submittedName>
        <fullName evidence="2">Uncharacterized protein</fullName>
    </submittedName>
</protein>
<organism evidence="2 3">
    <name type="scientific">Protopolystoma xenopodis</name>
    <dbReference type="NCBI Taxonomy" id="117903"/>
    <lineage>
        <taxon>Eukaryota</taxon>
        <taxon>Metazoa</taxon>
        <taxon>Spiralia</taxon>
        <taxon>Lophotrochozoa</taxon>
        <taxon>Platyhelminthes</taxon>
        <taxon>Monogenea</taxon>
        <taxon>Polyopisthocotylea</taxon>
        <taxon>Polystomatidea</taxon>
        <taxon>Polystomatidae</taxon>
        <taxon>Protopolystoma</taxon>
    </lineage>
</organism>
<sequence length="532" mass="58044">MSNPSLLDCLRYMVPDVSYIQPEFSHLTSPTTPRSSSSSPSSSHSSSHSPSLPFSVSSCVALDSPNSMPFTLIDALTSLLQDRLLTTFSRVRLAEPRQTLSESMDLEMTTSNLSQSNSERRKHVTGPGIRSGIRDHGVKASVVDEREDGTWAAHLTLLLQAPVFATSTHGPLLNPIGPVYATDDLQTAGLSTVSDNWLGAVGTAIGLPIPLPTFSEWFLVDNGFWLCRCQSQDGRSHRDRKTLSRDLLHTIQKTQVQANPPAISVEANLRTTSTRFLKRNESLSSLLVDVLLPVILALMEADLLDGTSVWSEAQSVSGTPTGCSRKTESSGSARPDALPQKRRLHSPPPPTGGSSAASEVRDTEYRERQKSSSTTLSVFFQPVRMFIRLILCFFAGQPAVPDCNLQEAEAKETEQIGDKDMLSLESQLCWSNLGGGHLAAQLNELMRRAENASLLSFPIYSRDSQSRNGSECKDEQDAKHGYKAFQLLTSGISDCLVLRALCALMAETFQSKFSLPTQLLGDDLPFITAEDV</sequence>
<feature type="compositionally biased region" description="Basic and acidic residues" evidence="1">
    <location>
        <begin position="359"/>
        <end position="368"/>
    </location>
</feature>